<dbReference type="AlphaFoldDB" id="A0A433UI07"/>
<dbReference type="OrthoDB" id="485093at2"/>
<gene>
    <name evidence="1" type="ORF">DSM106972_096300</name>
</gene>
<name>A0A433UI07_9CYAN</name>
<keyword evidence="2" id="KW-1185">Reference proteome</keyword>
<accession>A0A433UI07</accession>
<dbReference type="Proteomes" id="UP000271624">
    <property type="component" value="Unassembled WGS sequence"/>
</dbReference>
<sequence length="145" mass="15353">MISSTHTIRVISLNEAFDKQGVKIAYGQCAFSHYSKDGVVEDKVAYRAKGAAAVSIAEAGIGASGVAMGYIDLEIIDSGRGYKQKKPTLVIRTFILTNTTKLSSVPTPSITSQETQNHKELVGAVAAVASKNGYLNIADDSSIPF</sequence>
<organism evidence="1 2">
    <name type="scientific">Dulcicalothrix desertica PCC 7102</name>
    <dbReference type="NCBI Taxonomy" id="232991"/>
    <lineage>
        <taxon>Bacteria</taxon>
        <taxon>Bacillati</taxon>
        <taxon>Cyanobacteriota</taxon>
        <taxon>Cyanophyceae</taxon>
        <taxon>Nostocales</taxon>
        <taxon>Calotrichaceae</taxon>
        <taxon>Dulcicalothrix</taxon>
    </lineage>
</organism>
<reference evidence="1" key="1">
    <citation type="submission" date="2018-12" db="EMBL/GenBank/DDBJ databases">
        <authorList>
            <person name="Will S."/>
            <person name="Neumann-Schaal M."/>
            <person name="Henke P."/>
        </authorList>
    </citation>
    <scope>NUCLEOTIDE SEQUENCE</scope>
    <source>
        <strain evidence="1">PCC 7102</strain>
    </source>
</reference>
<protein>
    <submittedName>
        <fullName evidence="1">Uncharacterized protein</fullName>
    </submittedName>
</protein>
<evidence type="ECO:0000313" key="1">
    <source>
        <dbReference type="EMBL" id="RUS93434.1"/>
    </source>
</evidence>
<reference evidence="1" key="2">
    <citation type="journal article" date="2019" name="Genome Biol. Evol.">
        <title>Day and night: Metabolic profiles and evolutionary relationships of six axenic non-marine cyanobacteria.</title>
        <authorList>
            <person name="Will S.E."/>
            <person name="Henke P."/>
            <person name="Boedeker C."/>
            <person name="Huang S."/>
            <person name="Brinkmann H."/>
            <person name="Rohde M."/>
            <person name="Jarek M."/>
            <person name="Friedl T."/>
            <person name="Seufert S."/>
            <person name="Schumacher M."/>
            <person name="Overmann J."/>
            <person name="Neumann-Schaal M."/>
            <person name="Petersen J."/>
        </authorList>
    </citation>
    <scope>NUCLEOTIDE SEQUENCE [LARGE SCALE GENOMIC DNA]</scope>
    <source>
        <strain evidence="1">PCC 7102</strain>
    </source>
</reference>
<dbReference type="RefSeq" id="WP_127087541.1">
    <property type="nucleotide sequence ID" value="NZ_RSCL01000059.1"/>
</dbReference>
<comment type="caution">
    <text evidence="1">The sequence shown here is derived from an EMBL/GenBank/DDBJ whole genome shotgun (WGS) entry which is preliminary data.</text>
</comment>
<evidence type="ECO:0000313" key="2">
    <source>
        <dbReference type="Proteomes" id="UP000271624"/>
    </source>
</evidence>
<dbReference type="EMBL" id="RSCL01000059">
    <property type="protein sequence ID" value="RUS93434.1"/>
    <property type="molecule type" value="Genomic_DNA"/>
</dbReference>
<proteinExistence type="predicted"/>